<evidence type="ECO:0000313" key="15">
    <source>
        <dbReference type="Proteomes" id="UP000593564"/>
    </source>
</evidence>
<dbReference type="GO" id="GO:0016757">
    <property type="term" value="F:glycosyltransferase activity"/>
    <property type="evidence" value="ECO:0007669"/>
    <property type="project" value="UniProtKB-KW"/>
</dbReference>
<evidence type="ECO:0000256" key="13">
    <source>
        <dbReference type="ARBA" id="ARBA00030350"/>
    </source>
</evidence>
<evidence type="ECO:0000256" key="7">
    <source>
        <dbReference type="ARBA" id="ARBA00022968"/>
    </source>
</evidence>
<dbReference type="Proteomes" id="UP000593564">
    <property type="component" value="Unassembled WGS sequence"/>
</dbReference>
<evidence type="ECO:0000256" key="2">
    <source>
        <dbReference type="ARBA" id="ARBA00004881"/>
    </source>
</evidence>
<keyword evidence="11" id="KW-0294">Fucose metabolism</keyword>
<comment type="caution">
    <text evidence="14">The sequence shown here is derived from an EMBL/GenBank/DDBJ whole genome shotgun (WGS) entry which is preliminary data.</text>
</comment>
<keyword evidence="10" id="KW-0325">Glycoprotein</keyword>
<keyword evidence="8" id="KW-1133">Transmembrane helix</keyword>
<dbReference type="PANTHER" id="PTHR31741">
    <property type="entry name" value="OS02G0726500 PROTEIN-RELATED"/>
    <property type="match status" value="1"/>
</dbReference>
<keyword evidence="7" id="KW-0735">Signal-anchor</keyword>
<sequence>MQKRRWRWRTLGILRKLLSCAIGSIGLLALLYAHQQEIGMVGGEQSWIVELVPPHLPRAPLPPSKLDVASEILDFDKLWKPPSNRDYVPCVEPSSNYTTSGGSQGYLLVHTNGGLNQMRAGICDMVAVARIINATLVIPELDKRSFWQDTSNFSDVFDQDHFISSLANDVKVIRKLPKELANATRAVKHFRSWSGIDYYQDEIASMWADYQVIRAAKSDSRLANNNLPPNIQKLRCRACYEALRFSPRIEAMGKLLVDRMRSYACRENTVYWKVKDINSTEQRAKGYCPLTPKEVGIFLAALGFPSSTPIYIAAGEIYGGDSRMADLQSRYPLIMNKEKLASADELEPFINHASQMAALDYIVSVQSDIFIPSYSGNMARAVEEQGRLKEGKKLSTRVIEIHKRRQGSPRKRKGPISGTKGMDRFRSEEAFYVNPLPDCLCQKESLSSMNASFIIR</sequence>
<dbReference type="Pfam" id="PF10250">
    <property type="entry name" value="O-FucT"/>
    <property type="match status" value="1"/>
</dbReference>
<dbReference type="GO" id="GO:0006004">
    <property type="term" value="P:fucose metabolic process"/>
    <property type="evidence" value="ECO:0007669"/>
    <property type="project" value="UniProtKB-KW"/>
</dbReference>
<evidence type="ECO:0000256" key="10">
    <source>
        <dbReference type="ARBA" id="ARBA00023180"/>
    </source>
</evidence>
<evidence type="ECO:0000313" key="14">
    <source>
        <dbReference type="EMBL" id="KAF5955328.1"/>
    </source>
</evidence>
<keyword evidence="12" id="KW-0119">Carbohydrate metabolism</keyword>
<evidence type="ECO:0000256" key="5">
    <source>
        <dbReference type="ARBA" id="ARBA00022679"/>
    </source>
</evidence>
<protein>
    <recommendedName>
        <fullName evidence="13">O-fucosyltransferase family protein</fullName>
    </recommendedName>
</protein>
<dbReference type="PANTHER" id="PTHR31741:SF1">
    <property type="entry name" value="O-FUCOSYLTRANSFERASE 7"/>
    <property type="match status" value="1"/>
</dbReference>
<reference evidence="14 15" key="2">
    <citation type="submission" date="2020-07" db="EMBL/GenBank/DDBJ databases">
        <title>Genome assembly of wild tea tree DASZ reveals pedigree and selection history of tea varieties.</title>
        <authorList>
            <person name="Zhang W."/>
        </authorList>
    </citation>
    <scope>NUCLEOTIDE SEQUENCE [LARGE SCALE GENOMIC DNA]</scope>
    <source>
        <strain evidence="15">cv. G240</strain>
        <tissue evidence="14">Leaf</tissue>
    </source>
</reference>
<dbReference type="InterPro" id="IPR019378">
    <property type="entry name" value="GDP-Fuc_O-FucTrfase"/>
</dbReference>
<keyword evidence="15" id="KW-1185">Reference proteome</keyword>
<dbReference type="AlphaFoldDB" id="A0A7J7HTI1"/>
<evidence type="ECO:0000256" key="1">
    <source>
        <dbReference type="ARBA" id="ARBA00004606"/>
    </source>
</evidence>
<keyword evidence="5" id="KW-0808">Transferase</keyword>
<keyword evidence="4" id="KW-0328">Glycosyltransferase</keyword>
<dbReference type="CDD" id="cd11299">
    <property type="entry name" value="O-FucT_plant"/>
    <property type="match status" value="1"/>
</dbReference>
<evidence type="ECO:0000256" key="3">
    <source>
        <dbReference type="ARBA" id="ARBA00007737"/>
    </source>
</evidence>
<evidence type="ECO:0000256" key="4">
    <source>
        <dbReference type="ARBA" id="ARBA00022676"/>
    </source>
</evidence>
<comment type="subcellular location">
    <subcellularLocation>
        <location evidence="1">Membrane</location>
        <topology evidence="1">Single-pass type II membrane protein</topology>
    </subcellularLocation>
</comment>
<accession>A0A7J7HTI1</accession>
<evidence type="ECO:0000256" key="9">
    <source>
        <dbReference type="ARBA" id="ARBA00023136"/>
    </source>
</evidence>
<dbReference type="EMBL" id="JACBKZ010000003">
    <property type="protein sequence ID" value="KAF5955328.1"/>
    <property type="molecule type" value="Genomic_DNA"/>
</dbReference>
<evidence type="ECO:0000256" key="11">
    <source>
        <dbReference type="ARBA" id="ARBA00023253"/>
    </source>
</evidence>
<gene>
    <name evidence="14" type="ORF">HYC85_008184</name>
</gene>
<name>A0A7J7HTI1_CAMSI</name>
<evidence type="ECO:0000256" key="6">
    <source>
        <dbReference type="ARBA" id="ARBA00022692"/>
    </source>
</evidence>
<comment type="similarity">
    <text evidence="3">Belongs to the glycosyltransferase GT106 family.</text>
</comment>
<organism evidence="14 15">
    <name type="scientific">Camellia sinensis</name>
    <name type="common">Tea plant</name>
    <name type="synonym">Thea sinensis</name>
    <dbReference type="NCBI Taxonomy" id="4442"/>
    <lineage>
        <taxon>Eukaryota</taxon>
        <taxon>Viridiplantae</taxon>
        <taxon>Streptophyta</taxon>
        <taxon>Embryophyta</taxon>
        <taxon>Tracheophyta</taxon>
        <taxon>Spermatophyta</taxon>
        <taxon>Magnoliopsida</taxon>
        <taxon>eudicotyledons</taxon>
        <taxon>Gunneridae</taxon>
        <taxon>Pentapetalae</taxon>
        <taxon>asterids</taxon>
        <taxon>Ericales</taxon>
        <taxon>Theaceae</taxon>
        <taxon>Camellia</taxon>
    </lineage>
</organism>
<proteinExistence type="inferred from homology"/>
<keyword evidence="6" id="KW-0812">Transmembrane</keyword>
<evidence type="ECO:0000256" key="8">
    <source>
        <dbReference type="ARBA" id="ARBA00022989"/>
    </source>
</evidence>
<evidence type="ECO:0000256" key="12">
    <source>
        <dbReference type="ARBA" id="ARBA00023277"/>
    </source>
</evidence>
<dbReference type="GO" id="GO:0005737">
    <property type="term" value="C:cytoplasm"/>
    <property type="evidence" value="ECO:0007669"/>
    <property type="project" value="TreeGrafter"/>
</dbReference>
<keyword evidence="9" id="KW-0472">Membrane</keyword>
<dbReference type="InterPro" id="IPR024709">
    <property type="entry name" value="FucosylTrfase_pln"/>
</dbReference>
<comment type="pathway">
    <text evidence="2">Glycan metabolism.</text>
</comment>
<dbReference type="GO" id="GO:0016020">
    <property type="term" value="C:membrane"/>
    <property type="evidence" value="ECO:0007669"/>
    <property type="project" value="UniProtKB-SubCell"/>
</dbReference>
<reference evidence="15" key="1">
    <citation type="journal article" date="2020" name="Nat. Commun.">
        <title>Genome assembly of wild tea tree DASZ reveals pedigree and selection history of tea varieties.</title>
        <authorList>
            <person name="Zhang W."/>
            <person name="Zhang Y."/>
            <person name="Qiu H."/>
            <person name="Guo Y."/>
            <person name="Wan H."/>
            <person name="Zhang X."/>
            <person name="Scossa F."/>
            <person name="Alseekh S."/>
            <person name="Zhang Q."/>
            <person name="Wang P."/>
            <person name="Xu L."/>
            <person name="Schmidt M.H."/>
            <person name="Jia X."/>
            <person name="Li D."/>
            <person name="Zhu A."/>
            <person name="Guo F."/>
            <person name="Chen W."/>
            <person name="Ni D."/>
            <person name="Usadel B."/>
            <person name="Fernie A.R."/>
            <person name="Wen W."/>
        </authorList>
    </citation>
    <scope>NUCLEOTIDE SEQUENCE [LARGE SCALE GENOMIC DNA]</scope>
    <source>
        <strain evidence="15">cv. G240</strain>
    </source>
</reference>